<proteinExistence type="predicted"/>
<dbReference type="InterPro" id="IPR010982">
    <property type="entry name" value="Lambda_DNA-bd_dom_sf"/>
</dbReference>
<reference evidence="1" key="1">
    <citation type="submission" date="2020-08" db="EMBL/GenBank/DDBJ databases">
        <title>Whole genome shotgun sequence of Polymorphospora rubra NBRC 101157.</title>
        <authorList>
            <person name="Komaki H."/>
            <person name="Tamura T."/>
        </authorList>
    </citation>
    <scope>NUCLEOTIDE SEQUENCE</scope>
    <source>
        <strain evidence="1">NBRC 101157</strain>
    </source>
</reference>
<name>A0A810MT28_9ACTN</name>
<dbReference type="GO" id="GO:0003677">
    <property type="term" value="F:DNA binding"/>
    <property type="evidence" value="ECO:0007669"/>
    <property type="project" value="InterPro"/>
</dbReference>
<dbReference type="SUPFAM" id="SSF47413">
    <property type="entry name" value="lambda repressor-like DNA-binding domains"/>
    <property type="match status" value="1"/>
</dbReference>
<dbReference type="Proteomes" id="UP000680866">
    <property type="component" value="Chromosome"/>
</dbReference>
<dbReference type="KEGG" id="pry:Prubr_11330"/>
<evidence type="ECO:0000313" key="2">
    <source>
        <dbReference type="Proteomes" id="UP000680866"/>
    </source>
</evidence>
<dbReference type="Gene3D" id="1.10.260.40">
    <property type="entry name" value="lambda repressor-like DNA-binding domains"/>
    <property type="match status" value="1"/>
</dbReference>
<evidence type="ECO:0000313" key="1">
    <source>
        <dbReference type="EMBL" id="BCJ64112.1"/>
    </source>
</evidence>
<sequence>MSETGRRATTCYMPERSERGVAYNFWLRVKTEQATRGWNDVELQRQSGIPRGTTDRLKVGKRPPQPRIVNALADALGIDRDEALSLARITPPGTGPTAVSAREAIEQDPMFNEDQRETMLRLLDMIEQANQAGRQAG</sequence>
<evidence type="ECO:0008006" key="3">
    <source>
        <dbReference type="Google" id="ProtNLM"/>
    </source>
</evidence>
<accession>A0A810MT28</accession>
<dbReference type="AlphaFoldDB" id="A0A810MT28"/>
<protein>
    <recommendedName>
        <fullName evidence="3">HTH cro/C1-type domain-containing protein</fullName>
    </recommendedName>
</protein>
<organism evidence="1 2">
    <name type="scientific">Polymorphospora rubra</name>
    <dbReference type="NCBI Taxonomy" id="338584"/>
    <lineage>
        <taxon>Bacteria</taxon>
        <taxon>Bacillati</taxon>
        <taxon>Actinomycetota</taxon>
        <taxon>Actinomycetes</taxon>
        <taxon>Micromonosporales</taxon>
        <taxon>Micromonosporaceae</taxon>
        <taxon>Polymorphospora</taxon>
    </lineage>
</organism>
<gene>
    <name evidence="1" type="ORF">Prubr_11330</name>
</gene>
<keyword evidence="2" id="KW-1185">Reference proteome</keyword>
<dbReference type="EMBL" id="AP023359">
    <property type="protein sequence ID" value="BCJ64112.1"/>
    <property type="molecule type" value="Genomic_DNA"/>
</dbReference>